<feature type="domain" description="IMS import disulfide relay-system CHCH-CHCH-like Cx9C" evidence="1">
    <location>
        <begin position="10"/>
        <end position="53"/>
    </location>
</feature>
<gene>
    <name evidence="2" type="primary">MIX14_1</name>
    <name evidence="2" type="ORF">GRS66_000772</name>
</gene>
<dbReference type="InterPro" id="IPR016611">
    <property type="entry name" value="Mix14"/>
</dbReference>
<dbReference type="PANTHER" id="PTHR47106">
    <property type="entry name" value="COILED-COIL-HELIX-COILED-COIL-HELIX DOMAIN-CONTAINING PROTEIN 5"/>
    <property type="match status" value="1"/>
</dbReference>
<dbReference type="PANTHER" id="PTHR47106:SF1">
    <property type="entry name" value="COILED-COIL-HELIX-COILED-COIL-HELIX DOMAIN-CONTAINING PROTEIN 5"/>
    <property type="match status" value="1"/>
</dbReference>
<proteinExistence type="predicted"/>
<dbReference type="Gene3D" id="1.10.287.2900">
    <property type="match status" value="2"/>
</dbReference>
<reference evidence="2 3" key="1">
    <citation type="journal article" date="2019" name="BMC Genomics">
        <title>Chromosome level assembly and comparative genome analysis confirm lager-brewing yeasts originated from a single hybridization.</title>
        <authorList>
            <person name="Salazar A.N."/>
            <person name="Gorter de Vries A.R."/>
            <person name="van den Broek M."/>
            <person name="Brouwers N."/>
            <person name="de la Torre Cortes P."/>
            <person name="Kuijpers N.G.A."/>
            <person name="Daran J.G."/>
            <person name="Abeel T."/>
        </authorList>
    </citation>
    <scope>NUCLEOTIDE SEQUENCE [LARGE SCALE GENOMIC DNA]</scope>
    <source>
        <strain evidence="2 3">CBS 1483</strain>
    </source>
</reference>
<evidence type="ECO:0000313" key="2">
    <source>
        <dbReference type="EMBL" id="QID78561.1"/>
    </source>
</evidence>
<dbReference type="OrthoDB" id="276296at2759"/>
<name>A0A6C1DP00_SACPS</name>
<dbReference type="GO" id="GO:0045333">
    <property type="term" value="P:cellular respiration"/>
    <property type="evidence" value="ECO:0007669"/>
    <property type="project" value="TreeGrafter"/>
</dbReference>
<dbReference type="FunFam" id="1.10.287.2900:FF:000005">
    <property type="entry name" value="Mic14p"/>
    <property type="match status" value="1"/>
</dbReference>
<protein>
    <submittedName>
        <fullName evidence="2">Mitochondrial intermembrane space cysteine motif-containing protein mix14</fullName>
    </submittedName>
</protein>
<dbReference type="Pfam" id="PF16860">
    <property type="entry name" value="CX9C"/>
    <property type="match status" value="2"/>
</dbReference>
<organism evidence="2 3">
    <name type="scientific">Saccharomyces pastorianus</name>
    <name type="common">Lager yeast</name>
    <name type="synonym">Saccharomyces cerevisiae x Saccharomyces eubayanus</name>
    <dbReference type="NCBI Taxonomy" id="27292"/>
    <lineage>
        <taxon>Eukaryota</taxon>
        <taxon>Fungi</taxon>
        <taxon>Dikarya</taxon>
        <taxon>Ascomycota</taxon>
        <taxon>Saccharomycotina</taxon>
        <taxon>Saccharomycetes</taxon>
        <taxon>Saccharomycetales</taxon>
        <taxon>Saccharomycetaceae</taxon>
        <taxon>Saccharomyces</taxon>
    </lineage>
</organism>
<sequence>MSDILDEIVIEDVVANCPQEFLQYHKCIRDNEENPGKCKDGRMILSTCIREKVPSVKSIMSECSEPMKKYDQCIRDNMGTRTINENCLGFLQDLRKCAELQVKNKNIKPSINGVNLELIKD</sequence>
<dbReference type="SMR" id="A0A6C1DP00"/>
<accession>A0A6C1DP00</accession>
<dbReference type="InterPro" id="IPR052848">
    <property type="entry name" value="CHCH_domain-containing_protein"/>
</dbReference>
<dbReference type="GO" id="GO:0005758">
    <property type="term" value="C:mitochondrial intermembrane space"/>
    <property type="evidence" value="ECO:0007669"/>
    <property type="project" value="TreeGrafter"/>
</dbReference>
<evidence type="ECO:0000259" key="1">
    <source>
        <dbReference type="Pfam" id="PF16860"/>
    </source>
</evidence>
<feature type="domain" description="IMS import disulfide relay-system CHCH-CHCH-like Cx9C" evidence="1">
    <location>
        <begin position="57"/>
        <end position="102"/>
    </location>
</feature>
<dbReference type="Proteomes" id="UP000501346">
    <property type="component" value="Chromosome ScIV"/>
</dbReference>
<dbReference type="PIRSF" id="PIRSF013232">
    <property type="entry name" value="UCP013232"/>
    <property type="match status" value="1"/>
</dbReference>
<dbReference type="EMBL" id="CP048985">
    <property type="protein sequence ID" value="QID78561.1"/>
    <property type="molecule type" value="Genomic_DNA"/>
</dbReference>
<dbReference type="InterPro" id="IPR031731">
    <property type="entry name" value="CX9C"/>
</dbReference>
<dbReference type="AlphaFoldDB" id="A0A6C1DP00"/>
<keyword evidence="3" id="KW-1185">Reference proteome</keyword>
<evidence type="ECO:0000313" key="3">
    <source>
        <dbReference type="Proteomes" id="UP000501346"/>
    </source>
</evidence>
<dbReference type="PROSITE" id="PS51808">
    <property type="entry name" value="CHCH"/>
    <property type="match status" value="2"/>
</dbReference>